<dbReference type="Gene3D" id="3.30.70.660">
    <property type="entry name" value="Pseudouridine synthase I, catalytic domain, C-terminal subdomain"/>
    <property type="match status" value="1"/>
</dbReference>
<evidence type="ECO:0000256" key="4">
    <source>
        <dbReference type="RuleBase" id="RU003792"/>
    </source>
</evidence>
<evidence type="ECO:0000256" key="5">
    <source>
        <dbReference type="SAM" id="MobiDB-lite"/>
    </source>
</evidence>
<dbReference type="InterPro" id="IPR001406">
    <property type="entry name" value="PsdUridine_synth_TruA"/>
</dbReference>
<dbReference type="GO" id="GO:0003723">
    <property type="term" value="F:RNA binding"/>
    <property type="evidence" value="ECO:0007669"/>
    <property type="project" value="InterPro"/>
</dbReference>
<evidence type="ECO:0000313" key="8">
    <source>
        <dbReference type="EMBL" id="RLN66550.1"/>
    </source>
</evidence>
<dbReference type="InterPro" id="IPR020097">
    <property type="entry name" value="PsdUridine_synth_TruA_a/b_dom"/>
</dbReference>
<dbReference type="GO" id="GO:0031119">
    <property type="term" value="P:tRNA pseudouridine synthesis"/>
    <property type="evidence" value="ECO:0007669"/>
    <property type="project" value="TreeGrafter"/>
</dbReference>
<dbReference type="InterPro" id="IPR020095">
    <property type="entry name" value="PsdUridine_synth_TruA_C"/>
</dbReference>
<gene>
    <name evidence="7" type="ORF">BBJ29_002114</name>
    <name evidence="8" type="ORF">BBP00_00002162</name>
</gene>
<comment type="similarity">
    <text evidence="1 4">Belongs to the tRNA pseudouridine synthase TruA family.</text>
</comment>
<dbReference type="InterPro" id="IPR020103">
    <property type="entry name" value="PsdUridine_synth_cat_dom_sf"/>
</dbReference>
<evidence type="ECO:0000256" key="2">
    <source>
        <dbReference type="ARBA" id="ARBA00022694"/>
    </source>
</evidence>
<keyword evidence="3 4" id="KW-0413">Isomerase</keyword>
<evidence type="ECO:0000259" key="6">
    <source>
        <dbReference type="Pfam" id="PF01416"/>
    </source>
</evidence>
<name>A0A3F2RZQ6_9STRA</name>
<reference evidence="9 10" key="1">
    <citation type="submission" date="2018-07" db="EMBL/GenBank/DDBJ databases">
        <title>Genome sequencing of oomycete isolates from Chile give support for New Zealand origin for Phytophthora kernoviae and make available the first Nothophytophthora sp. genome.</title>
        <authorList>
            <person name="Studholme D.J."/>
            <person name="Sanfuentes E."/>
            <person name="Panda P."/>
            <person name="Hill R."/>
            <person name="Sambles C."/>
            <person name="Grant M."/>
            <person name="Williams N.M."/>
            <person name="Mcdougal R.L."/>
        </authorList>
    </citation>
    <scope>NUCLEOTIDE SEQUENCE [LARGE SCALE GENOMIC DNA]</scope>
    <source>
        <strain evidence="8">Chile6</strain>
        <strain evidence="7">Chile7</strain>
    </source>
</reference>
<feature type="compositionally biased region" description="Basic and acidic residues" evidence="5">
    <location>
        <begin position="202"/>
        <end position="220"/>
    </location>
</feature>
<sequence>MVDNPQAPEEDAAVTSRWRYCLHIAYYGTGFVGWQRQQQAAISASGHDSVQEVVELAVTSVLEAPKRINVTGVSRTDAGTHALYQYGFIRLASELQMTLEEFKGQVNAKLGNGRIIVLGVMRPTTGPSKIRSRCKKYIYYLQQGHRPDLELGKYSWFLGRTLNIQRLRDALKNVDFSLDPHISGTGDIIDATDLYHKDATSKPITEEHNLDNSKDVASSEHKKRKVESNGGVQVHFVCIELVANGFLRHMVRRIIGTLRPIGEGTQPPSRIQQVLAGEVAPGPSAPTKALWLHRTWLTQEDYDADCAVEE</sequence>
<dbReference type="GO" id="GO:0160147">
    <property type="term" value="F:tRNA pseudouridine(38-40) synthase activity"/>
    <property type="evidence" value="ECO:0007669"/>
    <property type="project" value="UniProtKB-EC"/>
</dbReference>
<feature type="domain" description="Pseudouridine synthase I TruA alpha/beta" evidence="6">
    <location>
        <begin position="223"/>
        <end position="282"/>
    </location>
</feature>
<protein>
    <recommendedName>
        <fullName evidence="4">tRNA pseudouridine synthase</fullName>
        <ecNumber evidence="4">5.4.99.12</ecNumber>
    </recommendedName>
</protein>
<evidence type="ECO:0000256" key="3">
    <source>
        <dbReference type="ARBA" id="ARBA00023235"/>
    </source>
</evidence>
<dbReference type="Proteomes" id="UP000284657">
    <property type="component" value="Unassembled WGS sequence"/>
</dbReference>
<evidence type="ECO:0000313" key="10">
    <source>
        <dbReference type="Proteomes" id="UP000284657"/>
    </source>
</evidence>
<evidence type="ECO:0000256" key="1">
    <source>
        <dbReference type="ARBA" id="ARBA00009375"/>
    </source>
</evidence>
<dbReference type="PANTHER" id="PTHR11142">
    <property type="entry name" value="PSEUDOURIDYLATE SYNTHASE"/>
    <property type="match status" value="1"/>
</dbReference>
<comment type="catalytic activity">
    <reaction evidence="4">
        <text>uridine(38/39/40) in tRNA = pseudouridine(38/39/40) in tRNA</text>
        <dbReference type="Rhea" id="RHEA:22376"/>
        <dbReference type="Rhea" id="RHEA-COMP:10085"/>
        <dbReference type="Rhea" id="RHEA-COMP:10087"/>
        <dbReference type="ChEBI" id="CHEBI:65314"/>
        <dbReference type="ChEBI" id="CHEBI:65315"/>
        <dbReference type="EC" id="5.4.99.12"/>
    </reaction>
</comment>
<organism evidence="8 9">
    <name type="scientific">Phytophthora kernoviae</name>
    <dbReference type="NCBI Taxonomy" id="325452"/>
    <lineage>
        <taxon>Eukaryota</taxon>
        <taxon>Sar</taxon>
        <taxon>Stramenopiles</taxon>
        <taxon>Oomycota</taxon>
        <taxon>Peronosporomycetes</taxon>
        <taxon>Peronosporales</taxon>
        <taxon>Peronosporaceae</taxon>
        <taxon>Phytophthora</taxon>
    </lineage>
</organism>
<proteinExistence type="inferred from homology"/>
<dbReference type="PANTHER" id="PTHR11142:SF0">
    <property type="entry name" value="TRNA PSEUDOURIDINE SYNTHASE-LIKE 1"/>
    <property type="match status" value="1"/>
</dbReference>
<keyword evidence="2 4" id="KW-0819">tRNA processing</keyword>
<dbReference type="Pfam" id="PF01416">
    <property type="entry name" value="PseudoU_synth_1"/>
    <property type="match status" value="1"/>
</dbReference>
<comment type="caution">
    <text evidence="8">The sequence shown here is derived from an EMBL/GenBank/DDBJ whole genome shotgun (WGS) entry which is preliminary data.</text>
</comment>
<dbReference type="Proteomes" id="UP000277300">
    <property type="component" value="Unassembled WGS sequence"/>
</dbReference>
<dbReference type="EMBL" id="MBDO02000035">
    <property type="protein sequence ID" value="RLN66550.1"/>
    <property type="molecule type" value="Genomic_DNA"/>
</dbReference>
<dbReference type="EC" id="5.4.99.12" evidence="4"/>
<evidence type="ECO:0000313" key="7">
    <source>
        <dbReference type="EMBL" id="RLN63367.1"/>
    </source>
</evidence>
<dbReference type="EMBL" id="MBAD02000742">
    <property type="protein sequence ID" value="RLN63367.1"/>
    <property type="molecule type" value="Genomic_DNA"/>
</dbReference>
<evidence type="ECO:0000313" key="9">
    <source>
        <dbReference type="Proteomes" id="UP000277300"/>
    </source>
</evidence>
<dbReference type="Gene3D" id="3.30.70.580">
    <property type="entry name" value="Pseudouridine synthase I, catalytic domain, N-terminal subdomain"/>
    <property type="match status" value="1"/>
</dbReference>
<accession>A0A3F2RZQ6</accession>
<dbReference type="SUPFAM" id="SSF55120">
    <property type="entry name" value="Pseudouridine synthase"/>
    <property type="match status" value="1"/>
</dbReference>
<feature type="region of interest" description="Disordered" evidence="5">
    <location>
        <begin position="202"/>
        <end position="224"/>
    </location>
</feature>
<dbReference type="AlphaFoldDB" id="A0A3F2RZQ6"/>
<dbReference type="OrthoDB" id="271910at2759"/>
<dbReference type="InterPro" id="IPR020094">
    <property type="entry name" value="TruA/RsuA/RluB/E/F_N"/>
</dbReference>